<evidence type="ECO:0000259" key="1">
    <source>
        <dbReference type="PROSITE" id="PS50878"/>
    </source>
</evidence>
<accession>A0A4C1YZJ6</accession>
<comment type="caution">
    <text evidence="2">The sequence shown here is derived from an EMBL/GenBank/DDBJ whole genome shotgun (WGS) entry which is preliminary data.</text>
</comment>
<dbReference type="OrthoDB" id="6777517at2759"/>
<dbReference type="Pfam" id="PF00078">
    <property type="entry name" value="RVT_1"/>
    <property type="match status" value="1"/>
</dbReference>
<dbReference type="PANTHER" id="PTHR19446">
    <property type="entry name" value="REVERSE TRANSCRIPTASES"/>
    <property type="match status" value="1"/>
</dbReference>
<evidence type="ECO:0000313" key="2">
    <source>
        <dbReference type="EMBL" id="GBP79827.1"/>
    </source>
</evidence>
<dbReference type="AlphaFoldDB" id="A0A4C1YZJ6"/>
<organism evidence="2 3">
    <name type="scientific">Eumeta variegata</name>
    <name type="common">Bagworm moth</name>
    <name type="synonym">Eumeta japonica</name>
    <dbReference type="NCBI Taxonomy" id="151549"/>
    <lineage>
        <taxon>Eukaryota</taxon>
        <taxon>Metazoa</taxon>
        <taxon>Ecdysozoa</taxon>
        <taxon>Arthropoda</taxon>
        <taxon>Hexapoda</taxon>
        <taxon>Insecta</taxon>
        <taxon>Pterygota</taxon>
        <taxon>Neoptera</taxon>
        <taxon>Endopterygota</taxon>
        <taxon>Lepidoptera</taxon>
        <taxon>Glossata</taxon>
        <taxon>Ditrysia</taxon>
        <taxon>Tineoidea</taxon>
        <taxon>Psychidae</taxon>
        <taxon>Oiketicinae</taxon>
        <taxon>Eumeta</taxon>
    </lineage>
</organism>
<sequence length="512" mass="58333">MDACNRVGNNKAPELDGISNIALKTAIKVAPTLFIETYDTCLKEPCFPTKDAIAGTRGRTKKYCLVATLDIRNAFKSANWDCIMWALEEKNIPKYLCGVVASYFTNRVLKYDTEKGSKEYKITYRVPQGSVLDPLLWNIMYDGLLKVLLPTEVKHVAYADDVAVVIVAKHLDQKNLAFDKAFERISHWIDTVNLPLAKYKTEALLITSRKKAETIKLQVGEQEITSQPYNRYLGVMIDARVNFKQQVEHVSAKSSAVRASLARLIPNVGGPKQSKRLLLSSVVTSVLTYGISIWSDVLEIQKSWRKAEPVYRLSALRVTGAFRTISEEAVCVISGILSLGVLVEERQTLCQRKRTSTLSAEELRKEERQISICQWQLQWDAAKKGRWMHRLIPQIDVRLNHNHDEVNCYSTQILSGCGCFRAYLHRFKREDSPECPFYLGEPEDAEHLFFLCPRFNPQRDELVIILNQRIQPEILVEVMLSTKAARNATSTFSTEVLTNLRSIERRRARDSN</sequence>
<dbReference type="STRING" id="151549.A0A4C1YZJ6"/>
<dbReference type="SUPFAM" id="SSF56672">
    <property type="entry name" value="DNA/RNA polymerases"/>
    <property type="match status" value="1"/>
</dbReference>
<dbReference type="InterPro" id="IPR000477">
    <property type="entry name" value="RT_dom"/>
</dbReference>
<feature type="domain" description="Reverse transcriptase" evidence="1">
    <location>
        <begin position="1"/>
        <end position="237"/>
    </location>
</feature>
<dbReference type="EMBL" id="BGZK01001432">
    <property type="protein sequence ID" value="GBP79827.1"/>
    <property type="molecule type" value="Genomic_DNA"/>
</dbReference>
<protein>
    <submittedName>
        <fullName evidence="2">115 kDa protein in type-1 retrotransposable element R1DM</fullName>
    </submittedName>
</protein>
<dbReference type="InterPro" id="IPR043502">
    <property type="entry name" value="DNA/RNA_pol_sf"/>
</dbReference>
<name>A0A4C1YZJ6_EUMVA</name>
<gene>
    <name evidence="2" type="ORF">EVAR_61418_1</name>
</gene>
<keyword evidence="3" id="KW-1185">Reference proteome</keyword>
<proteinExistence type="predicted"/>
<dbReference type="GO" id="GO:0071897">
    <property type="term" value="P:DNA biosynthetic process"/>
    <property type="evidence" value="ECO:0007669"/>
    <property type="project" value="UniProtKB-ARBA"/>
</dbReference>
<dbReference type="Proteomes" id="UP000299102">
    <property type="component" value="Unassembled WGS sequence"/>
</dbReference>
<evidence type="ECO:0000313" key="3">
    <source>
        <dbReference type="Proteomes" id="UP000299102"/>
    </source>
</evidence>
<dbReference type="PROSITE" id="PS50878">
    <property type="entry name" value="RT_POL"/>
    <property type="match status" value="1"/>
</dbReference>
<reference evidence="2 3" key="1">
    <citation type="journal article" date="2019" name="Commun. Biol.">
        <title>The bagworm genome reveals a unique fibroin gene that provides high tensile strength.</title>
        <authorList>
            <person name="Kono N."/>
            <person name="Nakamura H."/>
            <person name="Ohtoshi R."/>
            <person name="Tomita M."/>
            <person name="Numata K."/>
            <person name="Arakawa K."/>
        </authorList>
    </citation>
    <scope>NUCLEOTIDE SEQUENCE [LARGE SCALE GENOMIC DNA]</scope>
</reference>